<reference evidence="9 11" key="1">
    <citation type="journal article" date="2018" name="Nat. Biotechnol.">
        <title>A standardized bacterial taxonomy based on genome phylogeny substantially revises the tree of life.</title>
        <authorList>
            <person name="Parks D.H."/>
            <person name="Chuvochina M."/>
            <person name="Waite D.W."/>
            <person name="Rinke C."/>
            <person name="Skarshewski A."/>
            <person name="Chaumeil P.A."/>
            <person name="Hugenholtz P."/>
        </authorList>
    </citation>
    <scope>NUCLEOTIDE SEQUENCE [LARGE SCALE GENOMIC DNA]</scope>
    <source>
        <strain evidence="9">UBA10045</strain>
    </source>
</reference>
<evidence type="ECO:0000256" key="6">
    <source>
        <dbReference type="PROSITE-ProRule" id="PRU00182"/>
    </source>
</evidence>
<gene>
    <name evidence="9" type="ORF">DIC32_06780</name>
    <name evidence="10" type="ORF">FHY67_01055</name>
</gene>
<dbReference type="SMART" id="SM00363">
    <property type="entry name" value="S4"/>
    <property type="match status" value="1"/>
</dbReference>
<evidence type="ECO:0000256" key="7">
    <source>
        <dbReference type="RuleBase" id="RU003887"/>
    </source>
</evidence>
<dbReference type="AlphaFoldDB" id="A0A2T1J024"/>
<keyword evidence="2 6" id="KW-0694">RNA-binding</keyword>
<dbReference type="SUPFAM" id="SSF55120">
    <property type="entry name" value="Pseudouridine synthase"/>
    <property type="match status" value="1"/>
</dbReference>
<comment type="function">
    <text evidence="5">Responsible for synthesis of pseudouridine from uracil-516 in 16S ribosomal RNA.</text>
</comment>
<dbReference type="Proteomes" id="UP000262257">
    <property type="component" value="Unassembled WGS sequence"/>
</dbReference>
<dbReference type="EC" id="5.4.99.-" evidence="7"/>
<comment type="caution">
    <text evidence="10">The sequence shown here is derived from an EMBL/GenBank/DDBJ whole genome shotgun (WGS) entry which is preliminary data.</text>
</comment>
<dbReference type="InterPro" id="IPR036986">
    <property type="entry name" value="S4_RNA-bd_sf"/>
</dbReference>
<feature type="domain" description="RNA-binding S4" evidence="8">
    <location>
        <begin position="1"/>
        <end position="69"/>
    </location>
</feature>
<dbReference type="PROSITE" id="PS01149">
    <property type="entry name" value="PSI_RSU"/>
    <property type="match status" value="1"/>
</dbReference>
<dbReference type="STRING" id="40216.GCA_001917365_00340"/>
<dbReference type="CDD" id="cd02553">
    <property type="entry name" value="PseudoU_synth_RsuA"/>
    <property type="match status" value="1"/>
</dbReference>
<evidence type="ECO:0000256" key="1">
    <source>
        <dbReference type="ARBA" id="ARBA00008348"/>
    </source>
</evidence>
<dbReference type="Gene3D" id="3.30.70.1560">
    <property type="entry name" value="Alpha-L RNA-binding motif"/>
    <property type="match status" value="1"/>
</dbReference>
<sequence>MLLEKILQSQGFGSRKYCQQLIKSGAISINHEICVDTKAKFDLKNFTFKVHGEEFEYREKVYIALNKPQGYECSHQAQYHFSVFDLFDPTLLNRGIQCVGRLDQDTTGLLLLTDDGQFLQALTHPRKHVAKVYELITANPITPEQIRLLEQGVELRNDGIFKASNIKQTSSNQLSLAIHQGVYHQVKRMLAAVGNKVEKLHRSKIGELELPMLAEGEWTYLDQTQIELAKSRMVP</sequence>
<dbReference type="InterPro" id="IPR020103">
    <property type="entry name" value="PsdUridine_synth_cat_dom_sf"/>
</dbReference>
<dbReference type="Pfam" id="PF01479">
    <property type="entry name" value="S4"/>
    <property type="match status" value="1"/>
</dbReference>
<dbReference type="InterPro" id="IPR042092">
    <property type="entry name" value="PsdUridine_s_RsuA/RluB/E/F_cat"/>
</dbReference>
<organism evidence="10 12">
    <name type="scientific">Acinetobacter radioresistens</name>
    <dbReference type="NCBI Taxonomy" id="40216"/>
    <lineage>
        <taxon>Bacteria</taxon>
        <taxon>Pseudomonadati</taxon>
        <taxon>Pseudomonadota</taxon>
        <taxon>Gammaproteobacteria</taxon>
        <taxon>Moraxellales</taxon>
        <taxon>Moraxellaceae</taxon>
        <taxon>Acinetobacter</taxon>
    </lineage>
</organism>
<dbReference type="GO" id="GO:0003723">
    <property type="term" value="F:RNA binding"/>
    <property type="evidence" value="ECO:0007669"/>
    <property type="project" value="UniProtKB-KW"/>
</dbReference>
<comment type="similarity">
    <text evidence="1 7">Belongs to the pseudouridine synthase RsuA family.</text>
</comment>
<dbReference type="Pfam" id="PF00849">
    <property type="entry name" value="PseudoU_synth_2"/>
    <property type="match status" value="1"/>
</dbReference>
<evidence type="ECO:0000313" key="9">
    <source>
        <dbReference type="EMBL" id="HCM31295.1"/>
    </source>
</evidence>
<dbReference type="CDD" id="cd00165">
    <property type="entry name" value="S4"/>
    <property type="match status" value="1"/>
</dbReference>
<protein>
    <recommendedName>
        <fullName evidence="7">Pseudouridine synthase</fullName>
        <ecNumber evidence="7">5.4.99.-</ecNumber>
    </recommendedName>
</protein>
<dbReference type="PANTHER" id="PTHR47683:SF4">
    <property type="entry name" value="PSEUDOURIDINE SYNTHASE"/>
    <property type="match status" value="1"/>
</dbReference>
<evidence type="ECO:0000313" key="10">
    <source>
        <dbReference type="EMBL" id="TNX94084.1"/>
    </source>
</evidence>
<dbReference type="InterPro" id="IPR000748">
    <property type="entry name" value="PsdUridine_synth_RsuA/RluB/E/F"/>
</dbReference>
<evidence type="ECO:0000256" key="4">
    <source>
        <dbReference type="ARBA" id="ARBA00036749"/>
    </source>
</evidence>
<evidence type="ECO:0000259" key="8">
    <source>
        <dbReference type="SMART" id="SM00363"/>
    </source>
</evidence>
<dbReference type="SUPFAM" id="SSF55174">
    <property type="entry name" value="Alpha-L RNA-binding motif"/>
    <property type="match status" value="1"/>
</dbReference>
<evidence type="ECO:0000313" key="12">
    <source>
        <dbReference type="Proteomes" id="UP000314285"/>
    </source>
</evidence>
<comment type="catalytic activity">
    <reaction evidence="4">
        <text>uridine(516) in 16S rRNA = pseudouridine(516) in 16S rRNA</text>
        <dbReference type="Rhea" id="RHEA:38867"/>
        <dbReference type="Rhea" id="RHEA-COMP:10089"/>
        <dbReference type="Rhea" id="RHEA-COMP:10090"/>
        <dbReference type="ChEBI" id="CHEBI:65314"/>
        <dbReference type="ChEBI" id="CHEBI:65315"/>
        <dbReference type="EC" id="5.4.99.19"/>
    </reaction>
</comment>
<proteinExistence type="inferred from homology"/>
<dbReference type="PANTHER" id="PTHR47683">
    <property type="entry name" value="PSEUDOURIDINE SYNTHASE FAMILY PROTEIN-RELATED"/>
    <property type="match status" value="1"/>
</dbReference>
<dbReference type="PROSITE" id="PS50889">
    <property type="entry name" value="S4"/>
    <property type="match status" value="1"/>
</dbReference>
<name>A0A2T1J024_ACIRA</name>
<dbReference type="RefSeq" id="WP_005025539.1">
    <property type="nucleotide sequence ID" value="NZ_BKXI01000007.1"/>
</dbReference>
<evidence type="ECO:0000256" key="5">
    <source>
        <dbReference type="ARBA" id="ARBA00037590"/>
    </source>
</evidence>
<dbReference type="InterPro" id="IPR006145">
    <property type="entry name" value="PsdUridine_synth_RsuA/RluA"/>
</dbReference>
<evidence type="ECO:0000256" key="3">
    <source>
        <dbReference type="ARBA" id="ARBA00023235"/>
    </source>
</evidence>
<dbReference type="InterPro" id="IPR018496">
    <property type="entry name" value="PsdUridine_synth_RsuA/RluB_CS"/>
</dbReference>
<dbReference type="Gene3D" id="3.10.290.10">
    <property type="entry name" value="RNA-binding S4 domain"/>
    <property type="match status" value="1"/>
</dbReference>
<evidence type="ECO:0000313" key="11">
    <source>
        <dbReference type="Proteomes" id="UP000262257"/>
    </source>
</evidence>
<accession>A0A2T1J024</accession>
<dbReference type="Proteomes" id="UP000314285">
    <property type="component" value="Unassembled WGS sequence"/>
</dbReference>
<dbReference type="InterPro" id="IPR050343">
    <property type="entry name" value="RsuA_PseudoU_synthase"/>
</dbReference>
<keyword evidence="3 7" id="KW-0413">Isomerase</keyword>
<dbReference type="NCBIfam" id="TIGR00093">
    <property type="entry name" value="pseudouridine synthase"/>
    <property type="match status" value="1"/>
</dbReference>
<dbReference type="InterPro" id="IPR020094">
    <property type="entry name" value="TruA/RsuA/RluB/E/F_N"/>
</dbReference>
<dbReference type="EMBL" id="VFBM01000001">
    <property type="protein sequence ID" value="TNX94084.1"/>
    <property type="molecule type" value="Genomic_DNA"/>
</dbReference>
<dbReference type="GO" id="GO:0160136">
    <property type="term" value="F:16S rRNA pseudouridine(516) synthase activity"/>
    <property type="evidence" value="ECO:0007669"/>
    <property type="project" value="UniProtKB-EC"/>
</dbReference>
<evidence type="ECO:0000256" key="2">
    <source>
        <dbReference type="ARBA" id="ARBA00022884"/>
    </source>
</evidence>
<dbReference type="Gene3D" id="3.30.70.580">
    <property type="entry name" value="Pseudouridine synthase I, catalytic domain, N-terminal subdomain"/>
    <property type="match status" value="1"/>
</dbReference>
<reference evidence="10 12" key="2">
    <citation type="submission" date="2019-06" db="EMBL/GenBank/DDBJ databases">
        <title>Genome of Acinetobacter radioresistens APH1, a phenol degrading strain.</title>
        <authorList>
            <person name="Liu Y."/>
        </authorList>
    </citation>
    <scope>NUCLEOTIDE SEQUENCE [LARGE SCALE GENOMIC DNA]</scope>
    <source>
        <strain evidence="10 12">APH1</strain>
    </source>
</reference>
<dbReference type="EMBL" id="DPXL01000083">
    <property type="protein sequence ID" value="HCM31295.1"/>
    <property type="molecule type" value="Genomic_DNA"/>
</dbReference>
<dbReference type="GO" id="GO:0000455">
    <property type="term" value="P:enzyme-directed rRNA pseudouridine synthesis"/>
    <property type="evidence" value="ECO:0007669"/>
    <property type="project" value="UniProtKB-ARBA"/>
</dbReference>
<dbReference type="InterPro" id="IPR002942">
    <property type="entry name" value="S4_RNA-bd"/>
</dbReference>